<dbReference type="SUPFAM" id="SSF48452">
    <property type="entry name" value="TPR-like"/>
    <property type="match status" value="2"/>
</dbReference>
<dbReference type="GO" id="GO:0051301">
    <property type="term" value="P:cell division"/>
    <property type="evidence" value="ECO:0007669"/>
    <property type="project" value="TreeGrafter"/>
</dbReference>
<evidence type="ECO:0000313" key="2">
    <source>
        <dbReference type="EMBL" id="PRR77131.1"/>
    </source>
</evidence>
<dbReference type="EMBL" id="PVXO01000068">
    <property type="protein sequence ID" value="PRR77131.1"/>
    <property type="molecule type" value="Genomic_DNA"/>
</dbReference>
<dbReference type="SMART" id="SM00028">
    <property type="entry name" value="TPR"/>
    <property type="match status" value="7"/>
</dbReference>
<dbReference type="RefSeq" id="WP_106064579.1">
    <property type="nucleotide sequence ID" value="NZ_PVXO01000068.1"/>
</dbReference>
<name>A0A2T0B0R2_9CLOT</name>
<dbReference type="InterPro" id="IPR011990">
    <property type="entry name" value="TPR-like_helical_dom_sf"/>
</dbReference>
<keyword evidence="3" id="KW-1185">Reference proteome</keyword>
<dbReference type="OrthoDB" id="1949098at2"/>
<reference evidence="2 3" key="1">
    <citation type="submission" date="2018-03" db="EMBL/GenBank/DDBJ databases">
        <title>Genome sequence of Clostridium liquoris DSM 100320.</title>
        <authorList>
            <person name="Poehlein A."/>
            <person name="Daniel R."/>
        </authorList>
    </citation>
    <scope>NUCLEOTIDE SEQUENCE [LARGE SCALE GENOMIC DNA]</scope>
    <source>
        <strain evidence="2 3">DSM 100320</strain>
    </source>
</reference>
<evidence type="ECO:0000313" key="3">
    <source>
        <dbReference type="Proteomes" id="UP000239706"/>
    </source>
</evidence>
<dbReference type="Gene3D" id="1.25.40.10">
    <property type="entry name" value="Tetratricopeptide repeat domain"/>
    <property type="match status" value="2"/>
</dbReference>
<dbReference type="PANTHER" id="PTHR12558:SF13">
    <property type="entry name" value="CELL DIVISION CYCLE PROTEIN 27 HOMOLOG"/>
    <property type="match status" value="1"/>
</dbReference>
<dbReference type="AlphaFoldDB" id="A0A2T0B0R2"/>
<comment type="caution">
    <text evidence="2">The sequence shown here is derived from an EMBL/GenBank/DDBJ whole genome shotgun (WGS) entry which is preliminary data.</text>
</comment>
<keyword evidence="1" id="KW-0812">Transmembrane</keyword>
<dbReference type="InterPro" id="IPR019734">
    <property type="entry name" value="TPR_rpt"/>
</dbReference>
<protein>
    <submittedName>
        <fullName evidence="2">Tetratricopeptide repeat protein</fullName>
    </submittedName>
</protein>
<keyword evidence="1" id="KW-1133">Transmembrane helix</keyword>
<dbReference type="Pfam" id="PF13181">
    <property type="entry name" value="TPR_8"/>
    <property type="match status" value="3"/>
</dbReference>
<organism evidence="2 3">
    <name type="scientific">Clostridium liquoris</name>
    <dbReference type="NCBI Taxonomy" id="1289519"/>
    <lineage>
        <taxon>Bacteria</taxon>
        <taxon>Bacillati</taxon>
        <taxon>Bacillota</taxon>
        <taxon>Clostridia</taxon>
        <taxon>Eubacteriales</taxon>
        <taxon>Clostridiaceae</taxon>
        <taxon>Clostridium</taxon>
    </lineage>
</organism>
<proteinExistence type="predicted"/>
<evidence type="ECO:0000256" key="1">
    <source>
        <dbReference type="SAM" id="Phobius"/>
    </source>
</evidence>
<gene>
    <name evidence="2" type="ORF">CLLI_25430</name>
</gene>
<dbReference type="Proteomes" id="UP000239706">
    <property type="component" value="Unassembled WGS sequence"/>
</dbReference>
<keyword evidence="1" id="KW-0472">Membrane</keyword>
<accession>A0A2T0B0R2</accession>
<feature type="transmembrane region" description="Helical" evidence="1">
    <location>
        <begin position="29"/>
        <end position="46"/>
    </location>
</feature>
<sequence length="570" mass="66287">MNNAETSNNITSVQKKNNYKNFVSKNKNIIMGILAALAVAGGLIGYKITSKNKYSIASNKAEQYFYAADFDKAIEEYNILYNKDKSPLWKAKIAQVYSVKRDIENSRKYINECKGLDKKTPEVLNYIIFTEYMNKDFKGALKDGEEALKNNSKEKSLIKTMFSVYMANNKYEEANKLLSSYPVDEKLSYDMAEYGRMLMVIGEKDKGFQSLRKAWDIDKDEYKIYDVLVQIAMYDKDKLLKYIHELSSKNPQDIAYKMWEAKIYSMSSDTSDEASKIMESIKDKDIGKIEGHVIQASIYENNKQMDKAEEVINKLLSENGNDYRVLHTAAWFYLNKKDLDKAQEYCTKSLYKNQEYPDNYGFLMPEILRQKGKSIEAEPYFRTAMLKEPYNYNTMLNIANYYNATTDNMNKALEYFKFAEIVKPNDVEIKYNIALVYISNKKDDEAIKVLKQCIKLRNDVPKYHRTLGTIYFLQGNTNDAIEEIRFAYNADKNDPLTLNNAGCYYIMVPADLQRGVYNLGVAYKAMDNTMDDYTRKTIKENYEKSKKLYDSYSKSEGNEKLKIPELILFY</sequence>
<dbReference type="PANTHER" id="PTHR12558">
    <property type="entry name" value="CELL DIVISION CYCLE 16,23,27"/>
    <property type="match status" value="1"/>
</dbReference>